<organism evidence="1 2">
    <name type="scientific">Pleurodeles waltl</name>
    <name type="common">Iberian ribbed newt</name>
    <dbReference type="NCBI Taxonomy" id="8319"/>
    <lineage>
        <taxon>Eukaryota</taxon>
        <taxon>Metazoa</taxon>
        <taxon>Chordata</taxon>
        <taxon>Craniata</taxon>
        <taxon>Vertebrata</taxon>
        <taxon>Euteleostomi</taxon>
        <taxon>Amphibia</taxon>
        <taxon>Batrachia</taxon>
        <taxon>Caudata</taxon>
        <taxon>Salamandroidea</taxon>
        <taxon>Salamandridae</taxon>
        <taxon>Pleurodelinae</taxon>
        <taxon>Pleurodeles</taxon>
    </lineage>
</organism>
<dbReference type="EMBL" id="JANPWB010000008">
    <property type="protein sequence ID" value="KAJ1160998.1"/>
    <property type="molecule type" value="Genomic_DNA"/>
</dbReference>
<gene>
    <name evidence="1" type="ORF">NDU88_001487</name>
</gene>
<keyword evidence="2" id="KW-1185">Reference proteome</keyword>
<dbReference type="Proteomes" id="UP001066276">
    <property type="component" value="Chromosome 4_2"/>
</dbReference>
<comment type="caution">
    <text evidence="1">The sequence shown here is derived from an EMBL/GenBank/DDBJ whole genome shotgun (WGS) entry which is preliminary data.</text>
</comment>
<evidence type="ECO:0000313" key="1">
    <source>
        <dbReference type="EMBL" id="KAJ1160998.1"/>
    </source>
</evidence>
<dbReference type="AlphaFoldDB" id="A0AAV7SD26"/>
<protein>
    <submittedName>
        <fullName evidence="1">Uncharacterized protein</fullName>
    </submittedName>
</protein>
<sequence>MGPVGQIPCNATALSPPSYYDALKDGLEDASFLVRTNGFLDMQYHQVSESQESTTLKRRGGLVDQRDIILAHQAHKIQSTPQAKRKEWE</sequence>
<proteinExistence type="predicted"/>
<name>A0AAV7SD26_PLEWA</name>
<reference evidence="1" key="1">
    <citation type="journal article" date="2022" name="bioRxiv">
        <title>Sequencing and chromosome-scale assembly of the giantPleurodeles waltlgenome.</title>
        <authorList>
            <person name="Brown T."/>
            <person name="Elewa A."/>
            <person name="Iarovenko S."/>
            <person name="Subramanian E."/>
            <person name="Araus A.J."/>
            <person name="Petzold A."/>
            <person name="Susuki M."/>
            <person name="Suzuki K.-i.T."/>
            <person name="Hayashi T."/>
            <person name="Toyoda A."/>
            <person name="Oliveira C."/>
            <person name="Osipova E."/>
            <person name="Leigh N.D."/>
            <person name="Simon A."/>
            <person name="Yun M.H."/>
        </authorList>
    </citation>
    <scope>NUCLEOTIDE SEQUENCE</scope>
    <source>
        <strain evidence="1">20211129_DDA</strain>
        <tissue evidence="1">Liver</tissue>
    </source>
</reference>
<evidence type="ECO:0000313" key="2">
    <source>
        <dbReference type="Proteomes" id="UP001066276"/>
    </source>
</evidence>
<accession>A0AAV7SD26</accession>